<keyword evidence="4" id="KW-0963">Cytoplasm</keyword>
<sequence>CCCCCCSTHVCCSTVSADFTSASQLLRLKMSELGLSEEHRVCMSGYLRFTRYQRAHHLRSVDACFQDVKDTRLVEETYTAEEVMEMLEALEDVVRAEVETELIHASHTTSLLLAKLFTQAQKWHLTLTVDTSDLENQELLDEIKKFEEQDVQPRPSMELPSPKRRVLAPLTDVDGPMGLLQAEMHRLSSHNEELKVKLEQAEAKARDLEKGKTEMSVNLQAARDEVNTLKNCMATRPTNDDVTELVDEVEKMRLQLAMQQTDTTMDQLSSDLTVSRQTLLQVKAQLQLAEK</sequence>
<comment type="subcellular location">
    <subcellularLocation>
        <location evidence="1">Cytoplasm</location>
    </subcellularLocation>
</comment>
<dbReference type="InterPro" id="IPR026157">
    <property type="entry name" value="LZTFL1"/>
</dbReference>
<dbReference type="AlphaFoldDB" id="A0AAW0XRD4"/>
<feature type="non-terminal residue" evidence="9">
    <location>
        <position position="291"/>
    </location>
</feature>
<keyword evidence="5 8" id="KW-0175">Coiled coil</keyword>
<evidence type="ECO:0000256" key="7">
    <source>
        <dbReference type="ARBA" id="ARBA00026004"/>
    </source>
</evidence>
<dbReference type="Proteomes" id="UP001445076">
    <property type="component" value="Unassembled WGS sequence"/>
</dbReference>
<proteinExistence type="inferred from homology"/>
<dbReference type="GO" id="GO:0005737">
    <property type="term" value="C:cytoplasm"/>
    <property type="evidence" value="ECO:0007669"/>
    <property type="project" value="UniProtKB-SubCell"/>
</dbReference>
<evidence type="ECO:0000313" key="10">
    <source>
        <dbReference type="Proteomes" id="UP001445076"/>
    </source>
</evidence>
<evidence type="ECO:0000256" key="1">
    <source>
        <dbReference type="ARBA" id="ARBA00004496"/>
    </source>
</evidence>
<comment type="subunit">
    <text evidence="7">Self-associates. Interacts with BBS9; the interaction mediates the association of LZTL1 with the BBsome complex and regulates BBSome ciliary trafficking.</text>
</comment>
<gene>
    <name evidence="9" type="ORF">OTU49_001481</name>
</gene>
<reference evidence="9 10" key="1">
    <citation type="journal article" date="2024" name="BMC Genomics">
        <title>Genome assembly of redclaw crayfish (Cherax quadricarinatus) provides insights into its immune adaptation and hypoxia tolerance.</title>
        <authorList>
            <person name="Liu Z."/>
            <person name="Zheng J."/>
            <person name="Li H."/>
            <person name="Fang K."/>
            <person name="Wang S."/>
            <person name="He J."/>
            <person name="Zhou D."/>
            <person name="Weng S."/>
            <person name="Chi M."/>
            <person name="Gu Z."/>
            <person name="He J."/>
            <person name="Li F."/>
            <person name="Wang M."/>
        </authorList>
    </citation>
    <scope>NUCLEOTIDE SEQUENCE [LARGE SCALE GENOMIC DNA]</scope>
    <source>
        <strain evidence="9">ZL_2023a</strain>
    </source>
</reference>
<feature type="coiled-coil region" evidence="8">
    <location>
        <begin position="184"/>
        <end position="225"/>
    </location>
</feature>
<evidence type="ECO:0000256" key="3">
    <source>
        <dbReference type="ARBA" id="ARBA00018920"/>
    </source>
</evidence>
<organism evidence="9 10">
    <name type="scientific">Cherax quadricarinatus</name>
    <name type="common">Australian red claw crayfish</name>
    <dbReference type="NCBI Taxonomy" id="27406"/>
    <lineage>
        <taxon>Eukaryota</taxon>
        <taxon>Metazoa</taxon>
        <taxon>Ecdysozoa</taxon>
        <taxon>Arthropoda</taxon>
        <taxon>Crustacea</taxon>
        <taxon>Multicrustacea</taxon>
        <taxon>Malacostraca</taxon>
        <taxon>Eumalacostraca</taxon>
        <taxon>Eucarida</taxon>
        <taxon>Decapoda</taxon>
        <taxon>Pleocyemata</taxon>
        <taxon>Astacidea</taxon>
        <taxon>Parastacoidea</taxon>
        <taxon>Parastacidae</taxon>
        <taxon>Cherax</taxon>
    </lineage>
</organism>
<dbReference type="PANTHER" id="PTHR21635:SF0">
    <property type="entry name" value="LEUCINE ZIPPER TRANSCRIPTION FACTOR-LIKE PROTEIN 1"/>
    <property type="match status" value="1"/>
</dbReference>
<dbReference type="GO" id="GO:1903565">
    <property type="term" value="P:negative regulation of protein localization to cilium"/>
    <property type="evidence" value="ECO:0007669"/>
    <property type="project" value="TreeGrafter"/>
</dbReference>
<dbReference type="EMBL" id="JARKIK010000026">
    <property type="protein sequence ID" value="KAK8743004.1"/>
    <property type="molecule type" value="Genomic_DNA"/>
</dbReference>
<accession>A0AAW0XRD4</accession>
<evidence type="ECO:0000256" key="5">
    <source>
        <dbReference type="ARBA" id="ARBA00023054"/>
    </source>
</evidence>
<feature type="non-terminal residue" evidence="9">
    <location>
        <position position="1"/>
    </location>
</feature>
<protein>
    <recommendedName>
        <fullName evidence="3">Leucine zipper transcription factor-like protein 1</fullName>
    </recommendedName>
</protein>
<evidence type="ECO:0000256" key="2">
    <source>
        <dbReference type="ARBA" id="ARBA00008868"/>
    </source>
</evidence>
<evidence type="ECO:0000256" key="8">
    <source>
        <dbReference type="SAM" id="Coils"/>
    </source>
</evidence>
<evidence type="ECO:0000256" key="4">
    <source>
        <dbReference type="ARBA" id="ARBA00022490"/>
    </source>
</evidence>
<evidence type="ECO:0000256" key="6">
    <source>
        <dbReference type="ARBA" id="ARBA00024898"/>
    </source>
</evidence>
<dbReference type="Pfam" id="PF15294">
    <property type="entry name" value="Leu_zip"/>
    <property type="match status" value="1"/>
</dbReference>
<comment type="function">
    <text evidence="6">Regulates ciliary localization of the BBSome complex. Together with the BBSome complex, controls SMO ciliary trafficking and contributes to the sonic hedgehog (SHH) pathway regulation. May play a role in neurite outgrowth. May have tumor suppressor function.</text>
</comment>
<comment type="similarity">
    <text evidence="2">Belongs to the LZTFL1 family.</text>
</comment>
<keyword evidence="10" id="KW-1185">Reference proteome</keyword>
<evidence type="ECO:0000313" key="9">
    <source>
        <dbReference type="EMBL" id="KAK8743004.1"/>
    </source>
</evidence>
<comment type="caution">
    <text evidence="9">The sequence shown here is derived from an EMBL/GenBank/DDBJ whole genome shotgun (WGS) entry which is preliminary data.</text>
</comment>
<dbReference type="PANTHER" id="PTHR21635">
    <property type="entry name" value="LEUCINE ZIPPER TRANSCRIPTION FACTOR LIKE"/>
    <property type="match status" value="1"/>
</dbReference>
<name>A0AAW0XRD4_CHEQU</name>